<dbReference type="InterPro" id="IPR016181">
    <property type="entry name" value="Acyl_CoA_acyltransferase"/>
</dbReference>
<keyword evidence="2" id="KW-0808">Transferase</keyword>
<evidence type="ECO:0000259" key="1">
    <source>
        <dbReference type="PROSITE" id="PS51186"/>
    </source>
</evidence>
<dbReference type="OrthoDB" id="9801656at2"/>
<dbReference type="EMBL" id="SACN01000005">
    <property type="protein sequence ID" value="RVT89515.1"/>
    <property type="molecule type" value="Genomic_DNA"/>
</dbReference>
<evidence type="ECO:0000313" key="2">
    <source>
        <dbReference type="EMBL" id="RVT89515.1"/>
    </source>
</evidence>
<dbReference type="AlphaFoldDB" id="A0A437LVW0"/>
<comment type="caution">
    <text evidence="2">The sequence shown here is derived from an EMBL/GenBank/DDBJ whole genome shotgun (WGS) entry which is preliminary data.</text>
</comment>
<dbReference type="PANTHER" id="PTHR43610:SF1">
    <property type="entry name" value="N-ACETYLTRANSFERASE DOMAIN-CONTAINING PROTEIN"/>
    <property type="match status" value="1"/>
</dbReference>
<dbReference type="Pfam" id="PF13302">
    <property type="entry name" value="Acetyltransf_3"/>
    <property type="match status" value="1"/>
</dbReference>
<protein>
    <submittedName>
        <fullName evidence="2">N-acetyltransferase</fullName>
    </submittedName>
</protein>
<evidence type="ECO:0000313" key="3">
    <source>
        <dbReference type="Proteomes" id="UP000282971"/>
    </source>
</evidence>
<dbReference type="Proteomes" id="UP000282971">
    <property type="component" value="Unassembled WGS sequence"/>
</dbReference>
<name>A0A437LVW0_9SPHN</name>
<dbReference type="GO" id="GO:0016747">
    <property type="term" value="F:acyltransferase activity, transferring groups other than amino-acyl groups"/>
    <property type="evidence" value="ECO:0007669"/>
    <property type="project" value="InterPro"/>
</dbReference>
<proteinExistence type="predicted"/>
<feature type="domain" description="N-acetyltransferase" evidence="1">
    <location>
        <begin position="14"/>
        <end position="171"/>
    </location>
</feature>
<gene>
    <name evidence="2" type="ORF">EOD43_22420</name>
</gene>
<dbReference type="InterPro" id="IPR000182">
    <property type="entry name" value="GNAT_dom"/>
</dbReference>
<dbReference type="RefSeq" id="WP_127746653.1">
    <property type="nucleotide sequence ID" value="NZ_SACN01000005.1"/>
</dbReference>
<dbReference type="SUPFAM" id="SSF55729">
    <property type="entry name" value="Acyl-CoA N-acyltransferases (Nat)"/>
    <property type="match status" value="1"/>
</dbReference>
<dbReference type="PROSITE" id="PS51186">
    <property type="entry name" value="GNAT"/>
    <property type="match status" value="1"/>
</dbReference>
<sequence length="179" mass="19885">MDFDFAPTLEGQAVTLRPLVPADRDALHAVASDPLIWEVHPMPTRWQRPVFDALFDETMADGGGMAIHDRASGVLIGSSRFSIRYAQPGEAEIGWTFLARSHWGGATNRDVKRTMLAHALRFVDRVIFRVGVDNGRSRRAMEKIGGVEIRRWSDPAKPHVREHVVYAIDKAGFATGPLA</sequence>
<dbReference type="Gene3D" id="3.40.630.30">
    <property type="match status" value="1"/>
</dbReference>
<reference evidence="2 3" key="1">
    <citation type="submission" date="2019-01" db="EMBL/GenBank/DDBJ databases">
        <authorList>
            <person name="Chen W.-M."/>
        </authorList>
    </citation>
    <scope>NUCLEOTIDE SEQUENCE [LARGE SCALE GENOMIC DNA]</scope>
    <source>
        <strain evidence="2 3">CCP-7</strain>
    </source>
</reference>
<dbReference type="PANTHER" id="PTHR43610">
    <property type="entry name" value="BLL6696 PROTEIN"/>
    <property type="match status" value="1"/>
</dbReference>
<keyword evidence="3" id="KW-1185">Reference proteome</keyword>
<accession>A0A437LVW0</accession>
<organism evidence="2 3">
    <name type="scientific">Sphingomonas crocodyli</name>
    <dbReference type="NCBI Taxonomy" id="1979270"/>
    <lineage>
        <taxon>Bacteria</taxon>
        <taxon>Pseudomonadati</taxon>
        <taxon>Pseudomonadota</taxon>
        <taxon>Alphaproteobacteria</taxon>
        <taxon>Sphingomonadales</taxon>
        <taxon>Sphingomonadaceae</taxon>
        <taxon>Sphingomonas</taxon>
    </lineage>
</organism>